<keyword evidence="1" id="KW-1133">Transmembrane helix</keyword>
<dbReference type="Pfam" id="PF11003">
    <property type="entry name" value="DUF2842"/>
    <property type="match status" value="1"/>
</dbReference>
<name>A0A845M6H2_9RHOB</name>
<keyword evidence="3" id="KW-1185">Reference proteome</keyword>
<dbReference type="InterPro" id="IPR021265">
    <property type="entry name" value="DUF2842"/>
</dbReference>
<dbReference type="AlphaFoldDB" id="A0A845M6H2"/>
<dbReference type="EMBL" id="WTUX01000017">
    <property type="protein sequence ID" value="MZR14128.1"/>
    <property type="molecule type" value="Genomic_DNA"/>
</dbReference>
<keyword evidence="1" id="KW-0472">Membrane</keyword>
<protein>
    <submittedName>
        <fullName evidence="2">DUF2842 domain-containing protein</fullName>
    </submittedName>
</protein>
<accession>A0A845M6H2</accession>
<proteinExistence type="predicted"/>
<evidence type="ECO:0000313" key="2">
    <source>
        <dbReference type="EMBL" id="MZR14128.1"/>
    </source>
</evidence>
<dbReference type="RefSeq" id="WP_161352247.1">
    <property type="nucleotide sequence ID" value="NZ_WTUX01000017.1"/>
</dbReference>
<sequence length="76" mass="8385">MALSHKARKRWAIFVLVVGLPIWIIIAVNLADLVSRDNVLVELAVFVVLGVVWIFPFKNLFKGVAAAPPEDEDDGT</sequence>
<gene>
    <name evidence="2" type="ORF">GQE99_13985</name>
</gene>
<feature type="transmembrane region" description="Helical" evidence="1">
    <location>
        <begin position="39"/>
        <end position="57"/>
    </location>
</feature>
<feature type="transmembrane region" description="Helical" evidence="1">
    <location>
        <begin position="12"/>
        <end position="33"/>
    </location>
</feature>
<keyword evidence="1" id="KW-0812">Transmembrane</keyword>
<evidence type="ECO:0000313" key="3">
    <source>
        <dbReference type="Proteomes" id="UP000467322"/>
    </source>
</evidence>
<reference evidence="2 3" key="1">
    <citation type="submission" date="2019-12" db="EMBL/GenBank/DDBJ databases">
        <title>Maritimibacter sp. nov. sp. isolated from sea sand.</title>
        <authorList>
            <person name="Kim J."/>
            <person name="Jeong S.E."/>
            <person name="Jung H.S."/>
            <person name="Jeon C.O."/>
        </authorList>
    </citation>
    <scope>NUCLEOTIDE SEQUENCE [LARGE SCALE GENOMIC DNA]</scope>
    <source>
        <strain evidence="2 3">DP07</strain>
    </source>
</reference>
<dbReference type="Proteomes" id="UP000467322">
    <property type="component" value="Unassembled WGS sequence"/>
</dbReference>
<evidence type="ECO:0000256" key="1">
    <source>
        <dbReference type="SAM" id="Phobius"/>
    </source>
</evidence>
<organism evidence="2 3">
    <name type="scientific">Maritimibacter harenae</name>
    <dbReference type="NCBI Taxonomy" id="2606218"/>
    <lineage>
        <taxon>Bacteria</taxon>
        <taxon>Pseudomonadati</taxon>
        <taxon>Pseudomonadota</taxon>
        <taxon>Alphaproteobacteria</taxon>
        <taxon>Rhodobacterales</taxon>
        <taxon>Roseobacteraceae</taxon>
        <taxon>Maritimibacter</taxon>
    </lineage>
</organism>
<comment type="caution">
    <text evidence="2">The sequence shown here is derived from an EMBL/GenBank/DDBJ whole genome shotgun (WGS) entry which is preliminary data.</text>
</comment>